<keyword evidence="5" id="KW-1185">Reference proteome</keyword>
<proteinExistence type="inferred from homology"/>
<evidence type="ECO:0000313" key="4">
    <source>
        <dbReference type="EMBL" id="GAU09596.1"/>
    </source>
</evidence>
<organism evidence="4 5">
    <name type="scientific">Desulfoplanes formicivorans</name>
    <dbReference type="NCBI Taxonomy" id="1592317"/>
    <lineage>
        <taxon>Bacteria</taxon>
        <taxon>Pseudomonadati</taxon>
        <taxon>Thermodesulfobacteriota</taxon>
        <taxon>Desulfovibrionia</taxon>
        <taxon>Desulfovibrionales</taxon>
        <taxon>Desulfoplanaceae</taxon>
        <taxon>Desulfoplanes</taxon>
    </lineage>
</organism>
<dbReference type="InterPro" id="IPR003658">
    <property type="entry name" value="Anti-sigma_ant"/>
</dbReference>
<dbReference type="SUPFAM" id="SSF52091">
    <property type="entry name" value="SpoIIaa-like"/>
    <property type="match status" value="1"/>
</dbReference>
<comment type="caution">
    <text evidence="4">The sequence shown here is derived from an EMBL/GenBank/DDBJ whole genome shotgun (WGS) entry which is preliminary data.</text>
</comment>
<dbReference type="Pfam" id="PF01740">
    <property type="entry name" value="STAS"/>
    <property type="match status" value="1"/>
</dbReference>
<evidence type="ECO:0000256" key="1">
    <source>
        <dbReference type="ARBA" id="ARBA00009013"/>
    </source>
</evidence>
<dbReference type="NCBIfam" id="TIGR00377">
    <property type="entry name" value="ant_ant_sig"/>
    <property type="match status" value="1"/>
</dbReference>
<dbReference type="PROSITE" id="PS50801">
    <property type="entry name" value="STAS"/>
    <property type="match status" value="1"/>
</dbReference>
<name>A0A194AKM0_9BACT</name>
<dbReference type="CDD" id="cd07043">
    <property type="entry name" value="STAS_anti-anti-sigma_factors"/>
    <property type="match status" value="1"/>
</dbReference>
<dbReference type="RefSeq" id="WP_069859859.1">
    <property type="nucleotide sequence ID" value="NZ_BDFE01000020.1"/>
</dbReference>
<sequence>MEFEQIEKDNAVILTVRGRMDAVTAPQFEEQCNAIIDGGATNICVQMAQVEYMSSAGLRSVLLIGKKLKGLGGGLAFYDLSGMVSEVFKMSGFSSIFPVGESQDDALAKLG</sequence>
<evidence type="ECO:0000259" key="3">
    <source>
        <dbReference type="PROSITE" id="PS50801"/>
    </source>
</evidence>
<dbReference type="EMBL" id="BDFE01000020">
    <property type="protein sequence ID" value="GAU09596.1"/>
    <property type="molecule type" value="Genomic_DNA"/>
</dbReference>
<dbReference type="PANTHER" id="PTHR33495:SF14">
    <property type="entry name" value="ANTI-SIGMA FACTOR ANTAGONIST"/>
    <property type="match status" value="1"/>
</dbReference>
<dbReference type="InterPro" id="IPR002645">
    <property type="entry name" value="STAS_dom"/>
</dbReference>
<protein>
    <recommendedName>
        <fullName evidence="2">Anti-sigma factor antagonist</fullName>
    </recommendedName>
</protein>
<dbReference type="AlphaFoldDB" id="A0A194AKM0"/>
<accession>A0A194AKM0</accession>
<comment type="similarity">
    <text evidence="1 2">Belongs to the anti-sigma-factor antagonist family.</text>
</comment>
<dbReference type="InterPro" id="IPR036513">
    <property type="entry name" value="STAS_dom_sf"/>
</dbReference>
<dbReference type="OrthoDB" id="280847at2"/>
<dbReference type="PANTHER" id="PTHR33495">
    <property type="entry name" value="ANTI-SIGMA FACTOR ANTAGONIST TM_1081-RELATED-RELATED"/>
    <property type="match status" value="1"/>
</dbReference>
<feature type="domain" description="STAS" evidence="3">
    <location>
        <begin position="1"/>
        <end position="110"/>
    </location>
</feature>
<dbReference type="GO" id="GO:0043856">
    <property type="term" value="F:anti-sigma factor antagonist activity"/>
    <property type="evidence" value="ECO:0007669"/>
    <property type="project" value="InterPro"/>
</dbReference>
<evidence type="ECO:0000313" key="5">
    <source>
        <dbReference type="Proteomes" id="UP000095200"/>
    </source>
</evidence>
<reference evidence="5" key="1">
    <citation type="submission" date="2016-06" db="EMBL/GenBank/DDBJ databases">
        <title>Draft genome sequence of Desulfoplanes formicivorans strain Pf12B.</title>
        <authorList>
            <person name="Watanabe M."/>
            <person name="Kojima H."/>
            <person name="Fukui M."/>
        </authorList>
    </citation>
    <scope>NUCLEOTIDE SEQUENCE [LARGE SCALE GENOMIC DNA]</scope>
    <source>
        <strain evidence="5">Pf12B</strain>
    </source>
</reference>
<dbReference type="Gene3D" id="3.30.750.24">
    <property type="entry name" value="STAS domain"/>
    <property type="match status" value="1"/>
</dbReference>
<dbReference type="Proteomes" id="UP000095200">
    <property type="component" value="Unassembled WGS sequence"/>
</dbReference>
<evidence type="ECO:0000256" key="2">
    <source>
        <dbReference type="RuleBase" id="RU003749"/>
    </source>
</evidence>
<gene>
    <name evidence="4" type="ORF">DPF_2325</name>
</gene>
<dbReference type="STRING" id="1592317.DPF_2325"/>